<dbReference type="GO" id="GO:0005085">
    <property type="term" value="F:guanyl-nucleotide exchange factor activity"/>
    <property type="evidence" value="ECO:0007669"/>
    <property type="project" value="TreeGrafter"/>
</dbReference>
<dbReference type="InterPro" id="IPR026053">
    <property type="entry name" value="HPS1"/>
</dbReference>
<accession>A0A195CRR9</accession>
<dbReference type="InterPro" id="IPR043972">
    <property type="entry name" value="FUZ/MON1/HPS1_longin_1"/>
</dbReference>
<evidence type="ECO:0000259" key="2">
    <source>
        <dbReference type="Pfam" id="PF19037"/>
    </source>
</evidence>
<name>A0A195CRR9_9HYME</name>
<feature type="domain" description="FUZ/MON1/HPS1 third Longin" evidence="3">
    <location>
        <begin position="541"/>
        <end position="695"/>
    </location>
</feature>
<reference evidence="4 5" key="1">
    <citation type="submission" date="2016-03" db="EMBL/GenBank/DDBJ databases">
        <title>Cyphomyrmex costatus WGS genome.</title>
        <authorList>
            <person name="Nygaard S."/>
            <person name="Hu H."/>
            <person name="Boomsma J."/>
            <person name="Zhang G."/>
        </authorList>
    </citation>
    <scope>NUCLEOTIDE SEQUENCE [LARGE SCALE GENOMIC DNA]</scope>
    <source>
        <strain evidence="4">MS0001</strain>
        <tissue evidence="4">Whole body</tissue>
    </source>
</reference>
<dbReference type="STRING" id="456900.A0A195CRR9"/>
<dbReference type="InterPro" id="IPR043971">
    <property type="entry name" value="FUZ/MON1/HPS1_longin_2"/>
</dbReference>
<dbReference type="Pfam" id="PF19037">
    <property type="entry name" value="Fuz_longin_2"/>
    <property type="match status" value="1"/>
</dbReference>
<feature type="domain" description="FUZ/MON1/HPS1 second Longin" evidence="2">
    <location>
        <begin position="195"/>
        <end position="357"/>
    </location>
</feature>
<evidence type="ECO:0000259" key="1">
    <source>
        <dbReference type="Pfam" id="PF19036"/>
    </source>
</evidence>
<proteinExistence type="predicted"/>
<dbReference type="GO" id="GO:0016192">
    <property type="term" value="P:vesicle-mediated transport"/>
    <property type="evidence" value="ECO:0007669"/>
    <property type="project" value="InterPro"/>
</dbReference>
<dbReference type="GO" id="GO:0031085">
    <property type="term" value="C:BLOC-3 complex"/>
    <property type="evidence" value="ECO:0007669"/>
    <property type="project" value="TreeGrafter"/>
</dbReference>
<dbReference type="Pfam" id="PF19038">
    <property type="entry name" value="Fuz_longin_3"/>
    <property type="match status" value="1"/>
</dbReference>
<sequence>MRAILIFDHLNDVLFVKCNKKFAIHIMKLARIQGLLDDDKGIIDLEESIPSPNMIMQLFSPIVTSQHVMASQFGNSYTSMKFQDGTNMVFDEYIGYTFIYIAAKDVELMRRTLGVCVSIVRHVCGPDIAILKTNWQKMCLVSSLLDAWSNLRNCEQSMLTEAVEQLSVNAEVASSILKVLHDACDKLKNSQSEFSNLHLLLLVGSKFLSLYSSKNAHDLCASDILLMTLLCWVVNKKRKQNRSESNDDCYDNDILLPESSILKSDETKLNFGAKLATPTSEDITDLFRGSRESSVNEGLSSLTNDDLYSQSFLLGCQHNYTANAVHIFELSDSINLITIVEATNLSISSGLCDSFHYLNLINNLQFQRDIDEMKPAFENLDAAIKKVLEGIKKNRSNVGNDVDMCQKRLQTKWDFVRKKYSDLLRSRDPEVVLQIEANTSGFVETLKELLRLTCFDKNFLKQGIDVLTTIGRLVKQKLNDFSDFLKVKALKNFTLGSYPFYNVIPLTLHGQLFYFVCLLNVIRFSTRTSLTINKYLEEFPGLVHFIYIDRNTHRLVAPTLDFTSTETLALTMKKIWNMVEQSRMHLQEGHLSVMWKDTTFNYSYFLWFEDNSYISFYAKGCSPPKCKVYLNYVMKNFPVPGILCGDYYRKLTETCFPKLSPNKVRIYELYCVHLGLTTSTCVLEHSRRLAATIWEVTGVPNNLADIF</sequence>
<dbReference type="Proteomes" id="UP000078542">
    <property type="component" value="Unassembled WGS sequence"/>
</dbReference>
<gene>
    <name evidence="4" type="ORF">ALC62_05793</name>
</gene>
<dbReference type="InterPro" id="IPR043970">
    <property type="entry name" value="FUZ/MON1/HPS1_longin_3"/>
</dbReference>
<evidence type="ECO:0000313" key="5">
    <source>
        <dbReference type="Proteomes" id="UP000078542"/>
    </source>
</evidence>
<dbReference type="AlphaFoldDB" id="A0A195CRR9"/>
<dbReference type="PANTHER" id="PTHR12761:SF1">
    <property type="entry name" value="BLOC-3 COMPLEX MEMBER HPS1"/>
    <property type="match status" value="1"/>
</dbReference>
<feature type="domain" description="FUZ/MON1/HPS1 first Longin" evidence="1">
    <location>
        <begin position="3"/>
        <end position="151"/>
    </location>
</feature>
<organism evidence="4 5">
    <name type="scientific">Cyphomyrmex costatus</name>
    <dbReference type="NCBI Taxonomy" id="456900"/>
    <lineage>
        <taxon>Eukaryota</taxon>
        <taxon>Metazoa</taxon>
        <taxon>Ecdysozoa</taxon>
        <taxon>Arthropoda</taxon>
        <taxon>Hexapoda</taxon>
        <taxon>Insecta</taxon>
        <taxon>Pterygota</taxon>
        <taxon>Neoptera</taxon>
        <taxon>Endopterygota</taxon>
        <taxon>Hymenoptera</taxon>
        <taxon>Apocrita</taxon>
        <taxon>Aculeata</taxon>
        <taxon>Formicoidea</taxon>
        <taxon>Formicidae</taxon>
        <taxon>Myrmicinae</taxon>
        <taxon>Cyphomyrmex</taxon>
    </lineage>
</organism>
<dbReference type="PANTHER" id="PTHR12761">
    <property type="entry name" value="HERMANSKY-PUDLAK SYNDROME PROTEIN 1"/>
    <property type="match status" value="1"/>
</dbReference>
<dbReference type="EMBL" id="KQ977349">
    <property type="protein sequence ID" value="KYN03401.1"/>
    <property type="molecule type" value="Genomic_DNA"/>
</dbReference>
<evidence type="ECO:0000313" key="4">
    <source>
        <dbReference type="EMBL" id="KYN03401.1"/>
    </source>
</evidence>
<dbReference type="Pfam" id="PF19036">
    <property type="entry name" value="Fuz_longin_1"/>
    <property type="match status" value="1"/>
</dbReference>
<protein>
    <submittedName>
        <fullName evidence="4">Hermansky-Pudlak syndrome 1 protein like protein</fullName>
    </submittedName>
</protein>
<evidence type="ECO:0000259" key="3">
    <source>
        <dbReference type="Pfam" id="PF19038"/>
    </source>
</evidence>
<keyword evidence="5" id="KW-1185">Reference proteome</keyword>